<evidence type="ECO:0000313" key="1">
    <source>
        <dbReference type="EMBL" id="ORE11130.1"/>
    </source>
</evidence>
<reference evidence="1" key="1">
    <citation type="journal article" date="2016" name="Proc. Natl. Acad. Sci. U.S.A.">
        <title>Lipid metabolic changes in an early divergent fungus govern the establishment of a mutualistic symbiosis with endobacteria.</title>
        <authorList>
            <person name="Lastovetsky O.A."/>
            <person name="Gaspar M.L."/>
            <person name="Mondo S.J."/>
            <person name="LaButti K.M."/>
            <person name="Sandor L."/>
            <person name="Grigoriev I.V."/>
            <person name="Henry S.A."/>
            <person name="Pawlowska T.E."/>
        </authorList>
    </citation>
    <scope>NUCLEOTIDE SEQUENCE [LARGE SCALE GENOMIC DNA]</scope>
    <source>
        <strain evidence="1">ATCC 52814</strain>
    </source>
</reference>
<dbReference type="AlphaFoldDB" id="A0A1X0RGL3"/>
<dbReference type="OrthoDB" id="2244395at2759"/>
<gene>
    <name evidence="1" type="ORF">BCV72DRAFT_122547</name>
</gene>
<dbReference type="VEuPathDB" id="FungiDB:BCV72DRAFT_122547"/>
<dbReference type="EMBL" id="KV921859">
    <property type="protein sequence ID" value="ORE11130.1"/>
    <property type="molecule type" value="Genomic_DNA"/>
</dbReference>
<proteinExistence type="predicted"/>
<dbReference type="Proteomes" id="UP000242414">
    <property type="component" value="Unassembled WGS sequence"/>
</dbReference>
<organism evidence="1">
    <name type="scientific">Rhizopus microsporus var. microsporus</name>
    <dbReference type="NCBI Taxonomy" id="86635"/>
    <lineage>
        <taxon>Eukaryota</taxon>
        <taxon>Fungi</taxon>
        <taxon>Fungi incertae sedis</taxon>
        <taxon>Mucoromycota</taxon>
        <taxon>Mucoromycotina</taxon>
        <taxon>Mucoromycetes</taxon>
        <taxon>Mucorales</taxon>
        <taxon>Mucorineae</taxon>
        <taxon>Rhizopodaceae</taxon>
        <taxon>Rhizopus</taxon>
    </lineage>
</organism>
<accession>A0A1X0RGL3</accession>
<protein>
    <submittedName>
        <fullName evidence="1">Uncharacterized protein</fullName>
    </submittedName>
</protein>
<name>A0A1X0RGL3_RHIZD</name>
<sequence length="91" mass="10511">MPRGRSCRPCPCCFYRANRSIDSQGRHFNDSIKSKGHRTGVTSVLYRALKRRERQGDAIVVAVDELRTSKIKHYSLNFDFPTKLPIDMQLL</sequence>